<accession>A0A285CI85</accession>
<proteinExistence type="predicted"/>
<feature type="transmembrane region" description="Helical" evidence="1">
    <location>
        <begin position="249"/>
        <end position="268"/>
    </location>
</feature>
<dbReference type="Pfam" id="PF07670">
    <property type="entry name" value="Gate"/>
    <property type="match status" value="1"/>
</dbReference>
<dbReference type="InterPro" id="IPR011642">
    <property type="entry name" value="Gate_dom"/>
</dbReference>
<evidence type="ECO:0000313" key="4">
    <source>
        <dbReference type="Proteomes" id="UP000219546"/>
    </source>
</evidence>
<feature type="transmembrane region" description="Helical" evidence="1">
    <location>
        <begin position="435"/>
        <end position="457"/>
    </location>
</feature>
<dbReference type="OrthoDB" id="1633380at2"/>
<feature type="domain" description="Nucleoside transporter/FeoB GTPase Gate" evidence="2">
    <location>
        <begin position="142"/>
        <end position="241"/>
    </location>
</feature>
<feature type="transmembrane region" description="Helical" evidence="1">
    <location>
        <begin position="97"/>
        <end position="121"/>
    </location>
</feature>
<feature type="transmembrane region" description="Helical" evidence="1">
    <location>
        <begin position="141"/>
        <end position="172"/>
    </location>
</feature>
<dbReference type="EMBL" id="OAOP01000001">
    <property type="protein sequence ID" value="SNX67304.1"/>
    <property type="molecule type" value="Genomic_DNA"/>
</dbReference>
<keyword evidence="4" id="KW-1185">Reference proteome</keyword>
<feature type="transmembrane region" description="Helical" evidence="1">
    <location>
        <begin position="218"/>
        <end position="237"/>
    </location>
</feature>
<feature type="transmembrane region" description="Helical" evidence="1">
    <location>
        <begin position="21"/>
        <end position="42"/>
    </location>
</feature>
<keyword evidence="1" id="KW-0812">Transmembrane</keyword>
<feature type="transmembrane region" description="Helical" evidence="1">
    <location>
        <begin position="62"/>
        <end position="85"/>
    </location>
</feature>
<organism evidence="3 4">
    <name type="scientific">Bacillus oleivorans</name>
    <dbReference type="NCBI Taxonomy" id="1448271"/>
    <lineage>
        <taxon>Bacteria</taxon>
        <taxon>Bacillati</taxon>
        <taxon>Bacillota</taxon>
        <taxon>Bacilli</taxon>
        <taxon>Bacillales</taxon>
        <taxon>Bacillaceae</taxon>
        <taxon>Bacillus</taxon>
    </lineage>
</organism>
<protein>
    <submittedName>
        <fullName evidence="3">Nucleoside recognition membrane protein YjiH</fullName>
    </submittedName>
</protein>
<reference evidence="3 4" key="1">
    <citation type="submission" date="2017-08" db="EMBL/GenBank/DDBJ databases">
        <authorList>
            <person name="de Groot N.N."/>
        </authorList>
    </citation>
    <scope>NUCLEOTIDE SEQUENCE [LARGE SCALE GENOMIC DNA]</scope>
    <source>
        <strain evidence="3 4">JC228</strain>
    </source>
</reference>
<keyword evidence="1" id="KW-0472">Membrane</keyword>
<dbReference type="AlphaFoldDB" id="A0A285CI85"/>
<evidence type="ECO:0000313" key="3">
    <source>
        <dbReference type="EMBL" id="SNX67304.1"/>
    </source>
</evidence>
<dbReference type="Proteomes" id="UP000219546">
    <property type="component" value="Unassembled WGS sequence"/>
</dbReference>
<dbReference type="RefSeq" id="WP_097157109.1">
    <property type="nucleotide sequence ID" value="NZ_JBEPMQ010000003.1"/>
</dbReference>
<feature type="transmembrane region" description="Helical" evidence="1">
    <location>
        <begin position="399"/>
        <end position="415"/>
    </location>
</feature>
<gene>
    <name evidence="3" type="ORF">SAMN05877753_101623</name>
</gene>
<name>A0A285CI85_9BACI</name>
<keyword evidence="1" id="KW-1133">Transmembrane helix</keyword>
<evidence type="ECO:0000259" key="2">
    <source>
        <dbReference type="Pfam" id="PF07670"/>
    </source>
</evidence>
<sequence length="458" mass="49838">MEKPKQIQIQKANPSLKAYSAADYLNFIIPSIIGVFLFMVPITVDGGMTIPVALLAGELREILAEIIPYLATVFMGVAAIGSIIAKAIEPRNPVLKTLFSVNWFWLAVRLIGFILAIMTLFQWGSEAIYSGNTGGLVLDLIVSLFTIFLFAGLFLPLLLDFGLLEFVGTLLIKVMRPVFKLPGRSSIDVLASWVGDGTIGVVLTDKQYQDGFYTKREAAIIGTTFSVVSITFSITVLETVGLEHLFGPYYLTIVIAGLVAALIMPRIWPLSKKPDTTYEKAVQQPDEEIPADVNLVNWGLAQAANKASKTKNYGAVISSGFKNVLDMWIGVIPVVMAFGTIALIVAEYTDFFVVLGKPIEPILAFMQVPEASEAAQTVLIGFADMFLPSILASEMIESSMTLFIIAALSVTQLIYMSEVGGLLMGSKIPVNFLDLVVIFLLRTIITLPVIVIAAHIIF</sequence>
<evidence type="ECO:0000256" key="1">
    <source>
        <dbReference type="SAM" id="Phobius"/>
    </source>
</evidence>
<feature type="transmembrane region" description="Helical" evidence="1">
    <location>
        <begin position="327"/>
        <end position="346"/>
    </location>
</feature>